<protein>
    <submittedName>
        <fullName evidence="1">Uncharacterized protein</fullName>
    </submittedName>
</protein>
<dbReference type="AlphaFoldDB" id="A0AAC8XM57"/>
<evidence type="ECO:0000313" key="1">
    <source>
        <dbReference type="EMBL" id="AMJ79955.1"/>
    </source>
</evidence>
<reference evidence="1 2" key="1">
    <citation type="submission" date="2015-12" db="EMBL/GenBank/DDBJ databases">
        <title>Intraspecies pangenome expansion in the marine bacterium Alteromonas.</title>
        <authorList>
            <person name="Lopez-Perez M."/>
            <person name="Rodriguez-Valera F."/>
        </authorList>
    </citation>
    <scope>NUCLEOTIDE SEQUENCE [LARGE SCALE GENOMIC DNA]</scope>
    <source>
        <strain evidence="1 2">UM8</strain>
    </source>
</reference>
<dbReference type="RefSeq" id="WP_015068219.1">
    <property type="nucleotide sequence ID" value="NZ_CP013928.1"/>
</dbReference>
<sequence>MFEPLFFPTSIFAEDESDNVATVAAQHNPKPSDVEAPVSLVISSPDLKEGKLLKIEAEPGAFYLTVVDSNGMKQTLRTASIRQGSLFGKLEINQSFRWRVLAEDTKYFSKPLNKSFDHIQLVVLEPILPKSGVVQKVNVFAKETEILVKVDDTTSGDTFAALKLKDTKQESIEKLSEGVMIHWNEAKLVSTRSAPFRTAVLAIDAFTINPNN</sequence>
<evidence type="ECO:0000313" key="2">
    <source>
        <dbReference type="Proteomes" id="UP000061468"/>
    </source>
</evidence>
<proteinExistence type="predicted"/>
<name>A0AAC8XM57_9ALTE</name>
<organism evidence="1 2">
    <name type="scientific">Alteromonas mediterranea</name>
    <dbReference type="NCBI Taxonomy" id="314275"/>
    <lineage>
        <taxon>Bacteria</taxon>
        <taxon>Pseudomonadati</taxon>
        <taxon>Pseudomonadota</taxon>
        <taxon>Gammaproteobacteria</taxon>
        <taxon>Alteromonadales</taxon>
        <taxon>Alteromonadaceae</taxon>
        <taxon>Alteromonas/Salinimonas group</taxon>
        <taxon>Alteromonas</taxon>
    </lineage>
</organism>
<dbReference type="EMBL" id="CP013928">
    <property type="protein sequence ID" value="AMJ79955.1"/>
    <property type="molecule type" value="Genomic_DNA"/>
</dbReference>
<dbReference type="Proteomes" id="UP000061468">
    <property type="component" value="Chromosome"/>
</dbReference>
<accession>A0AAC8XM57</accession>
<gene>
    <name evidence="1" type="ORF">AV942_17515</name>
</gene>